<dbReference type="PANTHER" id="PTHR11697:SF230">
    <property type="entry name" value="ZINC FINGER, MYM DOMAIN CONTAINING 1"/>
    <property type="match status" value="1"/>
</dbReference>
<dbReference type="InParanoid" id="A0A5E4GIC1"/>
<proteinExistence type="predicted"/>
<protein>
    <submittedName>
        <fullName evidence="1">PREDICTED: zinc finger</fullName>
    </submittedName>
</protein>
<sequence>KSQDVVIALNLVASTKMEFVELRNNGWDDFIHSVQSFCETHDICMPDVGAHHTMGTRRSCQQKDCITFEHYYHIDVFNEVIDNQLRELNTRFPNGAIDMDLIPALKNLDSIPILLQRLIETILAQTYNLIDRLIRLVLTLPIGDEFLSDCMLLHIEKEFAENI</sequence>
<name>A0A5E4GIC1_PRUDU</name>
<evidence type="ECO:0000313" key="2">
    <source>
        <dbReference type="Proteomes" id="UP000327085"/>
    </source>
</evidence>
<dbReference type="InterPro" id="IPR055298">
    <property type="entry name" value="AtLOH3-like"/>
</dbReference>
<reference evidence="2" key="1">
    <citation type="journal article" date="2020" name="Plant J.">
        <title>Transposons played a major role in the diversification between the closely related almond and peach genomes: results from the almond genome sequence.</title>
        <authorList>
            <person name="Alioto T."/>
            <person name="Alexiou K.G."/>
            <person name="Bardil A."/>
            <person name="Barteri F."/>
            <person name="Castanera R."/>
            <person name="Cruz F."/>
            <person name="Dhingra A."/>
            <person name="Duval H."/>
            <person name="Fernandez I Marti A."/>
            <person name="Frias L."/>
            <person name="Galan B."/>
            <person name="Garcia J.L."/>
            <person name="Howad W."/>
            <person name="Gomez-Garrido J."/>
            <person name="Gut M."/>
            <person name="Julca I."/>
            <person name="Morata J."/>
            <person name="Puigdomenech P."/>
            <person name="Ribeca P."/>
            <person name="Rubio Cabetas M.J."/>
            <person name="Vlasova A."/>
            <person name="Wirthensohn M."/>
            <person name="Garcia-Mas J."/>
            <person name="Gabaldon T."/>
            <person name="Casacuberta J.M."/>
            <person name="Arus P."/>
        </authorList>
    </citation>
    <scope>NUCLEOTIDE SEQUENCE [LARGE SCALE GENOMIC DNA]</scope>
    <source>
        <strain evidence="2">cv. Texas</strain>
    </source>
</reference>
<gene>
    <name evidence="1" type="ORF">ALMOND_2B002714</name>
</gene>
<feature type="non-terminal residue" evidence="1">
    <location>
        <position position="1"/>
    </location>
</feature>
<dbReference type="AlphaFoldDB" id="A0A5E4GIC1"/>
<dbReference type="EMBL" id="CABIKO010000796">
    <property type="protein sequence ID" value="VVA39466.1"/>
    <property type="molecule type" value="Genomic_DNA"/>
</dbReference>
<dbReference type="Gramene" id="VVA39466">
    <property type="protein sequence ID" value="VVA39466"/>
    <property type="gene ID" value="Prudul26B002714"/>
</dbReference>
<dbReference type="PANTHER" id="PTHR11697">
    <property type="entry name" value="GENERAL TRANSCRIPTION FACTOR 2-RELATED ZINC FINGER PROTEIN"/>
    <property type="match status" value="1"/>
</dbReference>
<feature type="non-terminal residue" evidence="1">
    <location>
        <position position="163"/>
    </location>
</feature>
<dbReference type="Proteomes" id="UP000327085">
    <property type="component" value="Chromosome 6"/>
</dbReference>
<evidence type="ECO:0000313" key="1">
    <source>
        <dbReference type="EMBL" id="VVA39466.1"/>
    </source>
</evidence>
<accession>A0A5E4GIC1</accession>
<organism evidence="1 2">
    <name type="scientific">Prunus dulcis</name>
    <name type="common">Almond</name>
    <name type="synonym">Amygdalus dulcis</name>
    <dbReference type="NCBI Taxonomy" id="3755"/>
    <lineage>
        <taxon>Eukaryota</taxon>
        <taxon>Viridiplantae</taxon>
        <taxon>Streptophyta</taxon>
        <taxon>Embryophyta</taxon>
        <taxon>Tracheophyta</taxon>
        <taxon>Spermatophyta</taxon>
        <taxon>Magnoliopsida</taxon>
        <taxon>eudicotyledons</taxon>
        <taxon>Gunneridae</taxon>
        <taxon>Pentapetalae</taxon>
        <taxon>rosids</taxon>
        <taxon>fabids</taxon>
        <taxon>Rosales</taxon>
        <taxon>Rosaceae</taxon>
        <taxon>Amygdaloideae</taxon>
        <taxon>Amygdaleae</taxon>
        <taxon>Prunus</taxon>
    </lineage>
</organism>